<gene>
    <name evidence="1" type="ORF">EPK99_23475</name>
</gene>
<dbReference type="EMBL" id="SBIP01000006">
    <property type="protein sequence ID" value="RWX74903.1"/>
    <property type="molecule type" value="Genomic_DNA"/>
</dbReference>
<evidence type="ECO:0000313" key="1">
    <source>
        <dbReference type="EMBL" id="RWX74903.1"/>
    </source>
</evidence>
<accession>A0A444LB75</accession>
<comment type="caution">
    <text evidence="1">The sequence shown here is derived from an EMBL/GenBank/DDBJ whole genome shotgun (WGS) entry which is preliminary data.</text>
</comment>
<sequence length="262" mass="29824">MVSLFQELNIDFSQPGFYDQPNFVAHEQRDKRFAENYAEWVLLRERDQHYDAHVQAIVPQVTEILQRRIVQHNWHGACISMTAILTRILDRLGIWNIPVRGSASVYAEGASRHFAIIDQNEGTGFDTGHMWVIAPPYDVIDVTLHYQRWQGDGFQRHVPPIILGKGLATVKARAQDVIAPELRSQMPHDSDIHYKVFPDQRRVLEKFPAKRFISGSTDIRYVPGDVSLPDLPLERINEGARAGVPGIRVWTDDILPTLGTTA</sequence>
<reference evidence="1 2" key="1">
    <citation type="submission" date="2019-01" db="EMBL/GenBank/DDBJ databases">
        <title>The draft genome of Rhizobium sp. 24NR.</title>
        <authorList>
            <person name="Liu L."/>
            <person name="Liang L."/>
            <person name="Shi S."/>
            <person name="Xu L."/>
            <person name="Wang X."/>
            <person name="Li L."/>
            <person name="Zhang X."/>
        </authorList>
    </citation>
    <scope>NUCLEOTIDE SEQUENCE [LARGE SCALE GENOMIC DNA]</scope>
    <source>
        <strain evidence="1 2">24NR</strain>
    </source>
</reference>
<dbReference type="Proteomes" id="UP000287687">
    <property type="component" value="Unassembled WGS sequence"/>
</dbReference>
<proteinExistence type="predicted"/>
<dbReference type="OrthoDB" id="1493229at2"/>
<organism evidence="1 2">
    <name type="scientific">Neorhizobium lilium</name>
    <dbReference type="NCBI Taxonomy" id="2503024"/>
    <lineage>
        <taxon>Bacteria</taxon>
        <taxon>Pseudomonadati</taxon>
        <taxon>Pseudomonadota</taxon>
        <taxon>Alphaproteobacteria</taxon>
        <taxon>Hyphomicrobiales</taxon>
        <taxon>Rhizobiaceae</taxon>
        <taxon>Rhizobium/Agrobacterium group</taxon>
        <taxon>Neorhizobium</taxon>
    </lineage>
</organism>
<keyword evidence="2" id="KW-1185">Reference proteome</keyword>
<protein>
    <submittedName>
        <fullName evidence="1">Uncharacterized protein</fullName>
    </submittedName>
</protein>
<name>A0A444LB75_9HYPH</name>
<dbReference type="AlphaFoldDB" id="A0A444LB75"/>
<evidence type="ECO:0000313" key="2">
    <source>
        <dbReference type="Proteomes" id="UP000287687"/>
    </source>
</evidence>